<evidence type="ECO:0000313" key="3">
    <source>
        <dbReference type="Proteomes" id="UP000649739"/>
    </source>
</evidence>
<protein>
    <submittedName>
        <fullName evidence="2">Uncharacterized protein</fullName>
    </submittedName>
</protein>
<dbReference type="Proteomes" id="UP000649739">
    <property type="component" value="Unassembled WGS sequence"/>
</dbReference>
<feature type="compositionally biased region" description="Basic and acidic residues" evidence="1">
    <location>
        <begin position="144"/>
        <end position="156"/>
    </location>
</feature>
<evidence type="ECO:0000256" key="1">
    <source>
        <dbReference type="SAM" id="MobiDB-lite"/>
    </source>
</evidence>
<evidence type="ECO:0000313" key="2">
    <source>
        <dbReference type="EMBL" id="GGJ85141.1"/>
    </source>
</evidence>
<comment type="caution">
    <text evidence="2">The sequence shown here is derived from an EMBL/GenBank/DDBJ whole genome shotgun (WGS) entry which is preliminary data.</text>
</comment>
<feature type="region of interest" description="Disordered" evidence="1">
    <location>
        <begin position="144"/>
        <end position="225"/>
    </location>
</feature>
<keyword evidence="3" id="KW-1185">Reference proteome</keyword>
<proteinExistence type="predicted"/>
<reference evidence="2" key="1">
    <citation type="journal article" date="2014" name="Int. J. Syst. Evol. Microbiol.">
        <title>Complete genome sequence of Corynebacterium casei LMG S-19264T (=DSM 44701T), isolated from a smear-ripened cheese.</title>
        <authorList>
            <consortium name="US DOE Joint Genome Institute (JGI-PGF)"/>
            <person name="Walter F."/>
            <person name="Albersmeier A."/>
            <person name="Kalinowski J."/>
            <person name="Ruckert C."/>
        </authorList>
    </citation>
    <scope>NUCLEOTIDE SEQUENCE</scope>
    <source>
        <strain evidence="2">JCM 3090</strain>
    </source>
</reference>
<name>A0A8J3F8B8_9ACTN</name>
<organism evidence="2 3">
    <name type="scientific">Pilimelia anulata</name>
    <dbReference type="NCBI Taxonomy" id="53371"/>
    <lineage>
        <taxon>Bacteria</taxon>
        <taxon>Bacillati</taxon>
        <taxon>Actinomycetota</taxon>
        <taxon>Actinomycetes</taxon>
        <taxon>Micromonosporales</taxon>
        <taxon>Micromonosporaceae</taxon>
        <taxon>Pilimelia</taxon>
    </lineage>
</organism>
<sequence length="225" mass="24005">MHAARTAASRPIRPMTSLATPRASTACPPGRSSGARSTTVTSAPRRRSQWASAGPAMLAPDTNTLMLLNVRPRSPDRLTATIVRPRTAATGRHRGPTPRDLPQWGSTLHHRWFGHGGIGCRAVGPAGVVCVTLCLPRRSRPRIRGVESDPERHEETPMTDPVGDADPTADAEAGAEDQPQPFENRAARRSKGKATPNRAGGAASRVHGRSGTVQSPRQYGTRRSG</sequence>
<dbReference type="EMBL" id="BMQB01000002">
    <property type="protein sequence ID" value="GGJ85141.1"/>
    <property type="molecule type" value="Genomic_DNA"/>
</dbReference>
<feature type="region of interest" description="Disordered" evidence="1">
    <location>
        <begin position="1"/>
        <end position="57"/>
    </location>
</feature>
<reference evidence="2" key="2">
    <citation type="submission" date="2020-09" db="EMBL/GenBank/DDBJ databases">
        <authorList>
            <person name="Sun Q."/>
            <person name="Ohkuma M."/>
        </authorList>
    </citation>
    <scope>NUCLEOTIDE SEQUENCE</scope>
    <source>
        <strain evidence="2">JCM 3090</strain>
    </source>
</reference>
<dbReference type="AlphaFoldDB" id="A0A8J3F8B8"/>
<gene>
    <name evidence="2" type="ORF">GCM10010123_13520</name>
</gene>
<accession>A0A8J3F8B8</accession>
<feature type="compositionally biased region" description="Polar residues" evidence="1">
    <location>
        <begin position="211"/>
        <end position="225"/>
    </location>
</feature>